<proteinExistence type="inferred from homology"/>
<dbReference type="CDD" id="cd13969">
    <property type="entry name" value="ADCK1-like"/>
    <property type="match status" value="1"/>
</dbReference>
<keyword evidence="5" id="KW-1185">Reference proteome</keyword>
<dbReference type="PANTHER" id="PTHR43173">
    <property type="entry name" value="ABC1 FAMILY PROTEIN"/>
    <property type="match status" value="1"/>
</dbReference>
<comment type="similarity">
    <text evidence="1">Belongs to the protein kinase superfamily. ADCK protein kinase family.</text>
</comment>
<dbReference type="Proteomes" id="UP000245768">
    <property type="component" value="Unassembled WGS sequence"/>
</dbReference>
<dbReference type="Pfam" id="PF03109">
    <property type="entry name" value="ABC1"/>
    <property type="match status" value="1"/>
</dbReference>
<evidence type="ECO:0000313" key="4">
    <source>
        <dbReference type="EMBL" id="PWN88102.1"/>
    </source>
</evidence>
<evidence type="ECO:0000313" key="5">
    <source>
        <dbReference type="Proteomes" id="UP000245768"/>
    </source>
</evidence>
<dbReference type="InterPro" id="IPR011009">
    <property type="entry name" value="Kinase-like_dom_sf"/>
</dbReference>
<gene>
    <name evidence="4" type="ORF">FA10DRAFT_268324</name>
</gene>
<protein>
    <submittedName>
        <fullName evidence="4">ABC1-domain-containing protein</fullName>
    </submittedName>
</protein>
<dbReference type="InterPro" id="IPR045307">
    <property type="entry name" value="ADCK1_dom"/>
</dbReference>
<dbReference type="EMBL" id="KZ819638">
    <property type="protein sequence ID" value="PWN88102.1"/>
    <property type="molecule type" value="Genomic_DNA"/>
</dbReference>
<accession>A0A316YG13</accession>
<evidence type="ECO:0000259" key="3">
    <source>
        <dbReference type="Pfam" id="PF03109"/>
    </source>
</evidence>
<organism evidence="4 5">
    <name type="scientific">Acaromyces ingoldii</name>
    <dbReference type="NCBI Taxonomy" id="215250"/>
    <lineage>
        <taxon>Eukaryota</taxon>
        <taxon>Fungi</taxon>
        <taxon>Dikarya</taxon>
        <taxon>Basidiomycota</taxon>
        <taxon>Ustilaginomycotina</taxon>
        <taxon>Exobasidiomycetes</taxon>
        <taxon>Exobasidiales</taxon>
        <taxon>Cryptobasidiaceae</taxon>
        <taxon>Acaromyces</taxon>
    </lineage>
</organism>
<feature type="domain" description="ABC1 atypical kinase-like" evidence="3">
    <location>
        <begin position="156"/>
        <end position="408"/>
    </location>
</feature>
<dbReference type="SUPFAM" id="SSF56112">
    <property type="entry name" value="Protein kinase-like (PK-like)"/>
    <property type="match status" value="1"/>
</dbReference>
<evidence type="ECO:0000256" key="1">
    <source>
        <dbReference type="ARBA" id="ARBA00009670"/>
    </source>
</evidence>
<dbReference type="InterPro" id="IPR051130">
    <property type="entry name" value="Mito_struct-func_regulator"/>
</dbReference>
<sequence length="634" mass="70898">MSWIRAGLSPAAIARRPSRLVSLLDCPRNAFRQPIRHISSSTPPPSPVRGRGRVAALALLALGGGGVILYEVDTHLNASVLQRNIRTAIVGAQIALDYKFYFDPSDSAALDALHQRAADRLLKVCEANGGLYVKLGQAIGVQAAVLPKPYHALAKMFDDAEHLDYATVRKVVESELGKSIDDVFESFDEEPVAAASVAQVHKARLKGNGQEVAVKIQRPSIRAQAKWDLLSFRLLLRFYSHIFDLPLSYFGKYISEQIHKETDFVAELRNATRARNYVQDDPQKLIRDTVYVPFCVDDLCTGRLLVMEYIHGATRMTDEKGIKAMGLSVREVARSVCEVFASQIFQHGFVQCDGHAGNVLVRRHPNGKRGQHQVCLIDHGLYVNLSESFRRQYAELWRAIFQLDVSTLERITQAWGMGQGSSELFASATLMRPWRKPKSKEEEQKEREERERNGGRVDYNKQKELIKGFLVHVELVPKELIFVSRSMRIVQANNQILHSPVNRLNILARHASSALVSTSPTPSLIRVFFPRQSQPSNSLSGRLVTWLRSRMAFLTFRTTLFVLDLAFVGSAVVRSLHKASVIFVSSLKYGPFSKEVKRAASKTAGGFEDDLEAGMRQLAKEEFGVELDETAFAG</sequence>
<dbReference type="InterPro" id="IPR004147">
    <property type="entry name" value="ABC1_dom"/>
</dbReference>
<dbReference type="OrthoDB" id="427480at2759"/>
<dbReference type="STRING" id="215250.A0A316YG13"/>
<dbReference type="RefSeq" id="XP_025375300.1">
    <property type="nucleotide sequence ID" value="XM_025522278.1"/>
</dbReference>
<feature type="compositionally biased region" description="Basic and acidic residues" evidence="2">
    <location>
        <begin position="439"/>
        <end position="456"/>
    </location>
</feature>
<evidence type="ECO:0000256" key="2">
    <source>
        <dbReference type="SAM" id="MobiDB-lite"/>
    </source>
</evidence>
<dbReference type="InParanoid" id="A0A316YG13"/>
<name>A0A316YG13_9BASI</name>
<dbReference type="PANTHER" id="PTHR43173:SF37">
    <property type="entry name" value="ABC1 FAMILY PROTEIN C10F6.14C"/>
    <property type="match status" value="1"/>
</dbReference>
<feature type="region of interest" description="Disordered" evidence="2">
    <location>
        <begin position="435"/>
        <end position="456"/>
    </location>
</feature>
<dbReference type="AlphaFoldDB" id="A0A316YG13"/>
<dbReference type="GeneID" id="37044194"/>
<reference evidence="4 5" key="1">
    <citation type="journal article" date="2018" name="Mol. Biol. Evol.">
        <title>Broad Genomic Sampling Reveals a Smut Pathogenic Ancestry of the Fungal Clade Ustilaginomycotina.</title>
        <authorList>
            <person name="Kijpornyongpan T."/>
            <person name="Mondo S.J."/>
            <person name="Barry K."/>
            <person name="Sandor L."/>
            <person name="Lee J."/>
            <person name="Lipzen A."/>
            <person name="Pangilinan J."/>
            <person name="LaButti K."/>
            <person name="Hainaut M."/>
            <person name="Henrissat B."/>
            <person name="Grigoriev I.V."/>
            <person name="Spatafora J.W."/>
            <person name="Aime M.C."/>
        </authorList>
    </citation>
    <scope>NUCLEOTIDE SEQUENCE [LARGE SCALE GENOMIC DNA]</scope>
    <source>
        <strain evidence="4 5">MCA 4198</strain>
    </source>
</reference>